<dbReference type="PANTHER" id="PTHR43343:SF3">
    <property type="entry name" value="PROTEASE DO-LIKE 8, CHLOROPLASTIC"/>
    <property type="match status" value="1"/>
</dbReference>
<evidence type="ECO:0000256" key="1">
    <source>
        <dbReference type="ARBA" id="ARBA00010541"/>
    </source>
</evidence>
<dbReference type="GO" id="GO:0006508">
    <property type="term" value="P:proteolysis"/>
    <property type="evidence" value="ECO:0007669"/>
    <property type="project" value="UniProtKB-KW"/>
</dbReference>
<sequence length="468" mass="50527">MLRPLPPHSSWRALLREPGLMAPALRAASAAPCHAPALPSWKPSCSLRLCFNRSNRRASGSSLSVLRAIATAATAGTALELVTGDKRWISTQSDDMSHQLYADEQRNVALFEKCSASVVHINTLIEKQVIVPDRRGYHLDLQAIPQGQGSGFFWDSQHVVTNYHVIKDADKAVIVLSDNTHCDATLVGVDPDHDLAVLKVSMRNGREPPKQLERGRSSNLLVGQRVYAIGNPFGLDQTLTSGIVSGLGREVRGIKGNVIRGVIQTDAAINPGNSGGPLLDARGRLIGVNTMIASPSGAFAGVGFAIPVDMVVSMVQQLIQYGRIRRTYLGVTCAPDHVAKQVSRELRDGGLSGVLVLNIEQGSPAEKAGLQPTLQTRYGIRLGDEIIRVGGKTVTSAEGLVEALSEYNIGDEVELSLARRSDQGSVRPLRTTVRLSERPRQFDQEVGSRSASTGHLIYEDAPRPRSWP</sequence>
<gene>
    <name evidence="7" type="primary">DegP</name>
</gene>
<dbReference type="SUPFAM" id="SSF50494">
    <property type="entry name" value="Trypsin-like serine proteases"/>
    <property type="match status" value="1"/>
</dbReference>
<dbReference type="SMART" id="SM00228">
    <property type="entry name" value="PDZ"/>
    <property type="match status" value="1"/>
</dbReference>
<dbReference type="InterPro" id="IPR009003">
    <property type="entry name" value="Peptidase_S1_PA"/>
</dbReference>
<dbReference type="AlphaFoldDB" id="Q00GL2"/>
<dbReference type="Gene3D" id="2.40.10.10">
    <property type="entry name" value="Trypsin-like serine proteases"/>
    <property type="match status" value="2"/>
</dbReference>
<evidence type="ECO:0000259" key="6">
    <source>
        <dbReference type="PROSITE" id="PS50106"/>
    </source>
</evidence>
<evidence type="ECO:0000313" key="7">
    <source>
        <dbReference type="EMBL" id="ABF73023.1"/>
    </source>
</evidence>
<accession>Q00GL2</accession>
<dbReference type="InterPro" id="IPR001940">
    <property type="entry name" value="Peptidase_S1C"/>
</dbReference>
<comment type="similarity">
    <text evidence="1">Belongs to the peptidase S1C family.</text>
</comment>
<feature type="domain" description="PDZ" evidence="6">
    <location>
        <begin position="318"/>
        <end position="421"/>
    </location>
</feature>
<dbReference type="PRINTS" id="PR00834">
    <property type="entry name" value="PROTEASES2C"/>
</dbReference>
<evidence type="ECO:0000256" key="5">
    <source>
        <dbReference type="SAM" id="MobiDB-lite"/>
    </source>
</evidence>
<dbReference type="PROSITE" id="PS50106">
    <property type="entry name" value="PDZ"/>
    <property type="match status" value="1"/>
</dbReference>
<dbReference type="Pfam" id="PF13180">
    <property type="entry name" value="PDZ_2"/>
    <property type="match status" value="1"/>
</dbReference>
<protein>
    <submittedName>
        <fullName evidence="7">Plastid DegP serine-type peptidase</fullName>
    </submittedName>
</protein>
<evidence type="ECO:0000256" key="4">
    <source>
        <dbReference type="ARBA" id="ARBA00022825"/>
    </source>
</evidence>
<feature type="compositionally biased region" description="Basic and acidic residues" evidence="5">
    <location>
        <begin position="457"/>
        <end position="468"/>
    </location>
</feature>
<dbReference type="InterPro" id="IPR051201">
    <property type="entry name" value="Chloro_Bact_Ser_Proteases"/>
</dbReference>
<keyword evidence="2" id="KW-0645">Protease</keyword>
<dbReference type="Gene3D" id="2.30.42.10">
    <property type="match status" value="1"/>
</dbReference>
<feature type="region of interest" description="Disordered" evidence="5">
    <location>
        <begin position="436"/>
        <end position="468"/>
    </location>
</feature>
<evidence type="ECO:0000256" key="3">
    <source>
        <dbReference type="ARBA" id="ARBA00022801"/>
    </source>
</evidence>
<dbReference type="FunFam" id="2.40.10.10:FF:000001">
    <property type="entry name" value="Periplasmic serine protease DegS"/>
    <property type="match status" value="1"/>
</dbReference>
<dbReference type="InterPro" id="IPR036034">
    <property type="entry name" value="PDZ_sf"/>
</dbReference>
<dbReference type="EMBL" id="DQ531596">
    <property type="protein sequence ID" value="ABF73023.1"/>
    <property type="molecule type" value="mRNA"/>
</dbReference>
<reference evidence="7" key="1">
    <citation type="journal article" date="2006" name="Mol. Biol. Evol.">
        <title>Chimeric plastid proteome in the Florida 'red tide' dinoflagellate Karenia brevis.</title>
        <authorList>
            <person name="Nosenko T."/>
            <person name="Lidie K.L."/>
            <person name="Van Dolah F.M."/>
            <person name="Lindquist E."/>
            <person name="Cheng J.F."/>
            <person name="Bhattacharya D."/>
        </authorList>
    </citation>
    <scope>NUCLEOTIDE SEQUENCE</scope>
    <source>
        <strain evidence="7">Wilson</strain>
    </source>
</reference>
<evidence type="ECO:0000256" key="2">
    <source>
        <dbReference type="ARBA" id="ARBA00022670"/>
    </source>
</evidence>
<dbReference type="Pfam" id="PF13365">
    <property type="entry name" value="Trypsin_2"/>
    <property type="match status" value="1"/>
</dbReference>
<dbReference type="InterPro" id="IPR043504">
    <property type="entry name" value="Peptidase_S1_PA_chymotrypsin"/>
</dbReference>
<organism evidence="7">
    <name type="scientific">Karenia brevis</name>
    <name type="common">Red tide dinoflagellate</name>
    <name type="synonym">Gymnodinium breve</name>
    <dbReference type="NCBI Taxonomy" id="156230"/>
    <lineage>
        <taxon>Eukaryota</taxon>
        <taxon>Sar</taxon>
        <taxon>Alveolata</taxon>
        <taxon>Dinophyceae</taxon>
        <taxon>Gymnodiniales</taxon>
        <taxon>Kareniaceae</taxon>
        <taxon>Karenia</taxon>
    </lineage>
</organism>
<feature type="non-terminal residue" evidence="7">
    <location>
        <position position="468"/>
    </location>
</feature>
<dbReference type="SUPFAM" id="SSF50156">
    <property type="entry name" value="PDZ domain-like"/>
    <property type="match status" value="1"/>
</dbReference>
<keyword evidence="4" id="KW-0720">Serine protease</keyword>
<dbReference type="PANTHER" id="PTHR43343">
    <property type="entry name" value="PEPTIDASE S12"/>
    <property type="match status" value="1"/>
</dbReference>
<dbReference type="InterPro" id="IPR001478">
    <property type="entry name" value="PDZ"/>
</dbReference>
<name>Q00GL2_KARBR</name>
<keyword evidence="3" id="KW-0378">Hydrolase</keyword>
<dbReference type="GO" id="GO:0004252">
    <property type="term" value="F:serine-type endopeptidase activity"/>
    <property type="evidence" value="ECO:0007669"/>
    <property type="project" value="InterPro"/>
</dbReference>
<proteinExistence type="evidence at transcript level"/>